<feature type="domain" description="F-box/LRR-repeat protein 15-like leucin rich repeat" evidence="2">
    <location>
        <begin position="98"/>
        <end position="237"/>
    </location>
</feature>
<proteinExistence type="predicted"/>
<dbReference type="Gene3D" id="3.80.10.10">
    <property type="entry name" value="Ribonuclease Inhibitor"/>
    <property type="match status" value="1"/>
</dbReference>
<evidence type="ECO:0000256" key="1">
    <source>
        <dbReference type="ARBA" id="ARBA00022786"/>
    </source>
</evidence>
<evidence type="ECO:0000313" key="3">
    <source>
        <dbReference type="EMBL" id="PKK59047.1"/>
    </source>
</evidence>
<comment type="caution">
    <text evidence="3">The sequence shown here is derived from an EMBL/GenBank/DDBJ whole genome shotgun (WGS) entry which is preliminary data.</text>
</comment>
<sequence>MAHFSDINIPELLEQILYFLAVEKSLYPALFISRLWYRCGASFLWERIELKRNDLKYGHHFPDDYTYYERDRTQCKRFIKLINEKHKPAYVSNTIHLEITFYHSLSDKKIKSIVDMFPNIVHLDFKDSIGFGDKSLFIIAESYPNLRYLNLWDAQAITDKGLCAIIGSCRKLEYLNISYCENISDKSLFEIAENCRDLQEFHFAEAYWITDKSISCILNSCPNLRNLDISYSKGMSKMLVC</sequence>
<keyword evidence="1" id="KW-0833">Ubl conjugation pathway</keyword>
<evidence type="ECO:0000313" key="4">
    <source>
        <dbReference type="Proteomes" id="UP000233469"/>
    </source>
</evidence>
<dbReference type="AlphaFoldDB" id="A0A2N1MBN5"/>
<dbReference type="Proteomes" id="UP000233469">
    <property type="component" value="Unassembled WGS sequence"/>
</dbReference>
<dbReference type="EMBL" id="LLXL01003251">
    <property type="protein sequence ID" value="PKK59047.1"/>
    <property type="molecule type" value="Genomic_DNA"/>
</dbReference>
<dbReference type="Pfam" id="PF25372">
    <property type="entry name" value="DUF7885"/>
    <property type="match status" value="1"/>
</dbReference>
<dbReference type="SMART" id="SM00367">
    <property type="entry name" value="LRR_CC"/>
    <property type="match status" value="5"/>
</dbReference>
<dbReference type="VEuPathDB" id="FungiDB:RhiirA1_474180"/>
<protein>
    <submittedName>
        <fullName evidence="3">RNI-like protein</fullName>
    </submittedName>
</protein>
<accession>A0A2N1MBN5</accession>
<dbReference type="InterPro" id="IPR032675">
    <property type="entry name" value="LRR_dom_sf"/>
</dbReference>
<name>A0A2N1MBN5_9GLOM</name>
<reference evidence="3 4" key="2">
    <citation type="submission" date="2017-10" db="EMBL/GenBank/DDBJ databases">
        <title>Extensive intraspecific genome diversity in a model arbuscular mycorrhizal fungus.</title>
        <authorList>
            <person name="Chen E.C.H."/>
            <person name="Morin E."/>
            <person name="Baudet D."/>
            <person name="Noel J."/>
            <person name="Ndikumana S."/>
            <person name="Charron P."/>
            <person name="St-Onge C."/>
            <person name="Giorgi J."/>
            <person name="Grigoriev I.V."/>
            <person name="Roux C."/>
            <person name="Martin F.M."/>
            <person name="Corradi N."/>
        </authorList>
    </citation>
    <scope>NUCLEOTIDE SEQUENCE [LARGE SCALE GENOMIC DNA]</scope>
    <source>
        <strain evidence="3 4">C2</strain>
    </source>
</reference>
<gene>
    <name evidence="3" type="ORF">RhiirC2_795393</name>
</gene>
<dbReference type="InterPro" id="IPR006553">
    <property type="entry name" value="Leu-rich_rpt_Cys-con_subtyp"/>
</dbReference>
<dbReference type="VEuPathDB" id="FungiDB:FUN_023419"/>
<dbReference type="SUPFAM" id="SSF52047">
    <property type="entry name" value="RNI-like"/>
    <property type="match status" value="1"/>
</dbReference>
<dbReference type="PANTHER" id="PTHR13382">
    <property type="entry name" value="MITOCHONDRIAL ATP SYNTHASE COUPLING FACTOR B"/>
    <property type="match status" value="1"/>
</dbReference>
<dbReference type="InterPro" id="IPR057207">
    <property type="entry name" value="FBXL15_LRR"/>
</dbReference>
<dbReference type="InterPro" id="IPR050648">
    <property type="entry name" value="F-box_LRR-repeat"/>
</dbReference>
<evidence type="ECO:0000259" key="2">
    <source>
        <dbReference type="Pfam" id="PF25372"/>
    </source>
</evidence>
<organism evidence="3 4">
    <name type="scientific">Rhizophagus irregularis</name>
    <dbReference type="NCBI Taxonomy" id="588596"/>
    <lineage>
        <taxon>Eukaryota</taxon>
        <taxon>Fungi</taxon>
        <taxon>Fungi incertae sedis</taxon>
        <taxon>Mucoromycota</taxon>
        <taxon>Glomeromycotina</taxon>
        <taxon>Glomeromycetes</taxon>
        <taxon>Glomerales</taxon>
        <taxon>Glomeraceae</taxon>
        <taxon>Rhizophagus</taxon>
    </lineage>
</organism>
<dbReference type="GO" id="GO:0005737">
    <property type="term" value="C:cytoplasm"/>
    <property type="evidence" value="ECO:0007669"/>
    <property type="project" value="TreeGrafter"/>
</dbReference>
<reference evidence="3 4" key="1">
    <citation type="submission" date="2016-04" db="EMBL/GenBank/DDBJ databases">
        <title>Genome analyses suggest a sexual origin of heterokaryosis in a supposedly ancient asexual fungus.</title>
        <authorList>
            <person name="Ropars J."/>
            <person name="Sedzielewska K."/>
            <person name="Noel J."/>
            <person name="Charron P."/>
            <person name="Farinelli L."/>
            <person name="Marton T."/>
            <person name="Kruger M."/>
            <person name="Pelin A."/>
            <person name="Brachmann A."/>
            <person name="Corradi N."/>
        </authorList>
    </citation>
    <scope>NUCLEOTIDE SEQUENCE [LARGE SCALE GENOMIC DNA]</scope>
    <source>
        <strain evidence="3 4">C2</strain>
    </source>
</reference>
<dbReference type="VEuPathDB" id="FungiDB:RhiirFUN_018226"/>